<feature type="region of interest" description="Disordered" evidence="1">
    <location>
        <begin position="1"/>
        <end position="22"/>
    </location>
</feature>
<name>A0A0L0G4X0_9EUKA</name>
<evidence type="ECO:0000313" key="2">
    <source>
        <dbReference type="EMBL" id="KNC83871.1"/>
    </source>
</evidence>
<dbReference type="RefSeq" id="XP_014157773.1">
    <property type="nucleotide sequence ID" value="XM_014302298.1"/>
</dbReference>
<dbReference type="GeneID" id="25904400"/>
<sequence>MYVPQGEGGYSDNDPIVDDFDDFVPPSSGPWNSVAVQNRTVTDTMPMSGLTKGDKLHYICLYAENCYNGTDVTFDKLDKDFENLEPGLNAIVRLYFVDSPDWNKTPSWATTLERPQHDGNGIGTV</sequence>
<organism evidence="2 3">
    <name type="scientific">Sphaeroforma arctica JP610</name>
    <dbReference type="NCBI Taxonomy" id="667725"/>
    <lineage>
        <taxon>Eukaryota</taxon>
        <taxon>Ichthyosporea</taxon>
        <taxon>Ichthyophonida</taxon>
        <taxon>Sphaeroforma</taxon>
    </lineage>
</organism>
<dbReference type="EMBL" id="KQ241804">
    <property type="protein sequence ID" value="KNC83871.1"/>
    <property type="molecule type" value="Genomic_DNA"/>
</dbReference>
<accession>A0A0L0G4X0</accession>
<gene>
    <name evidence="2" type="ORF">SARC_03896</name>
</gene>
<keyword evidence="3" id="KW-1185">Reference proteome</keyword>
<protein>
    <submittedName>
        <fullName evidence="2">Uncharacterized protein</fullName>
    </submittedName>
</protein>
<proteinExistence type="predicted"/>
<dbReference type="Proteomes" id="UP000054560">
    <property type="component" value="Unassembled WGS sequence"/>
</dbReference>
<evidence type="ECO:0000256" key="1">
    <source>
        <dbReference type="SAM" id="MobiDB-lite"/>
    </source>
</evidence>
<evidence type="ECO:0000313" key="3">
    <source>
        <dbReference type="Proteomes" id="UP000054560"/>
    </source>
</evidence>
<reference evidence="2 3" key="1">
    <citation type="submission" date="2011-02" db="EMBL/GenBank/DDBJ databases">
        <title>The Genome Sequence of Sphaeroforma arctica JP610.</title>
        <authorList>
            <consortium name="The Broad Institute Genome Sequencing Platform"/>
            <person name="Russ C."/>
            <person name="Cuomo C."/>
            <person name="Young S.K."/>
            <person name="Zeng Q."/>
            <person name="Gargeya S."/>
            <person name="Alvarado L."/>
            <person name="Berlin A."/>
            <person name="Chapman S.B."/>
            <person name="Chen Z."/>
            <person name="Freedman E."/>
            <person name="Gellesch M."/>
            <person name="Goldberg J."/>
            <person name="Griggs A."/>
            <person name="Gujja S."/>
            <person name="Heilman E."/>
            <person name="Heiman D."/>
            <person name="Howarth C."/>
            <person name="Mehta T."/>
            <person name="Neiman D."/>
            <person name="Pearson M."/>
            <person name="Roberts A."/>
            <person name="Saif S."/>
            <person name="Shea T."/>
            <person name="Shenoy N."/>
            <person name="Sisk P."/>
            <person name="Stolte C."/>
            <person name="Sykes S."/>
            <person name="White J."/>
            <person name="Yandava C."/>
            <person name="Burger G."/>
            <person name="Gray M.W."/>
            <person name="Holland P.W.H."/>
            <person name="King N."/>
            <person name="Lang F.B.F."/>
            <person name="Roger A.J."/>
            <person name="Ruiz-Trillo I."/>
            <person name="Haas B."/>
            <person name="Nusbaum C."/>
            <person name="Birren B."/>
        </authorList>
    </citation>
    <scope>NUCLEOTIDE SEQUENCE [LARGE SCALE GENOMIC DNA]</scope>
    <source>
        <strain evidence="2 3">JP610</strain>
    </source>
</reference>
<dbReference type="AlphaFoldDB" id="A0A0L0G4X0"/>